<evidence type="ECO:0000313" key="9">
    <source>
        <dbReference type="RefSeq" id="XP_018009499.1"/>
    </source>
</evidence>
<keyword evidence="3" id="KW-0378">Hydrolase</keyword>
<keyword evidence="2" id="KW-0732">Signal</keyword>
<evidence type="ECO:0000256" key="2">
    <source>
        <dbReference type="ARBA" id="ARBA00022729"/>
    </source>
</evidence>
<sequence>MMTVIISKRRAMNVILHCTAVLLLIVTSYGAHGSSRATRLTRQVNRGCESGSSCVLLGQCPALNALLRRPTRDGLNRLRSLGCGFEKRRAKVCCPSTPETLTSRAGPSDSPPPSAASEALLPSYCGHAVSRDKIHGGTPVPLGAYPWMAVLGFTTSK</sequence>
<dbReference type="GO" id="GO:0006508">
    <property type="term" value="P:proteolysis"/>
    <property type="evidence" value="ECO:0007669"/>
    <property type="project" value="UniProtKB-KW"/>
</dbReference>
<keyword evidence="8" id="KW-1185">Reference proteome</keyword>
<organism evidence="8 9">
    <name type="scientific">Hyalella azteca</name>
    <name type="common">Amphipod</name>
    <dbReference type="NCBI Taxonomy" id="294128"/>
    <lineage>
        <taxon>Eukaryota</taxon>
        <taxon>Metazoa</taxon>
        <taxon>Ecdysozoa</taxon>
        <taxon>Arthropoda</taxon>
        <taxon>Crustacea</taxon>
        <taxon>Multicrustacea</taxon>
        <taxon>Malacostraca</taxon>
        <taxon>Eumalacostraca</taxon>
        <taxon>Peracarida</taxon>
        <taxon>Amphipoda</taxon>
        <taxon>Senticaudata</taxon>
        <taxon>Talitrida</taxon>
        <taxon>Talitroidea</taxon>
        <taxon>Hyalellidae</taxon>
        <taxon>Hyalella</taxon>
    </lineage>
</organism>
<dbReference type="SUPFAM" id="SSF50494">
    <property type="entry name" value="Trypsin-like serine proteases"/>
    <property type="match status" value="1"/>
</dbReference>
<protein>
    <submittedName>
        <fullName evidence="9">Phenoloxidase-activating enzyme 1</fullName>
    </submittedName>
</protein>
<dbReference type="GeneID" id="108667028"/>
<dbReference type="RefSeq" id="XP_018009499.1">
    <property type="nucleotide sequence ID" value="XM_018154010.2"/>
</dbReference>
<keyword evidence="4" id="KW-0720">Serine protease</keyword>
<feature type="region of interest" description="Disordered" evidence="6">
    <location>
        <begin position="97"/>
        <end position="116"/>
    </location>
</feature>
<dbReference type="InterPro" id="IPR022700">
    <property type="entry name" value="CLIP"/>
</dbReference>
<accession>A0A8B7N887</accession>
<dbReference type="InterPro" id="IPR009003">
    <property type="entry name" value="Peptidase_S1_PA"/>
</dbReference>
<dbReference type="InterPro" id="IPR038565">
    <property type="entry name" value="CLIP_sf"/>
</dbReference>
<evidence type="ECO:0000256" key="1">
    <source>
        <dbReference type="ARBA" id="ARBA00022670"/>
    </source>
</evidence>
<dbReference type="Gene3D" id="3.30.1640.30">
    <property type="match status" value="1"/>
</dbReference>
<evidence type="ECO:0000313" key="8">
    <source>
        <dbReference type="Proteomes" id="UP000694843"/>
    </source>
</evidence>
<proteinExistence type="predicted"/>
<name>A0A8B7N887_HYAAZ</name>
<evidence type="ECO:0000256" key="4">
    <source>
        <dbReference type="ARBA" id="ARBA00022825"/>
    </source>
</evidence>
<dbReference type="GO" id="GO:0008236">
    <property type="term" value="F:serine-type peptidase activity"/>
    <property type="evidence" value="ECO:0007669"/>
    <property type="project" value="UniProtKB-KW"/>
</dbReference>
<dbReference type="AlphaFoldDB" id="A0A8B7N887"/>
<feature type="domain" description="Clip" evidence="7">
    <location>
        <begin position="53"/>
        <end position="94"/>
    </location>
</feature>
<gene>
    <name evidence="9" type="primary">LOC108667028</name>
</gene>
<evidence type="ECO:0000256" key="3">
    <source>
        <dbReference type="ARBA" id="ARBA00022801"/>
    </source>
</evidence>
<reference evidence="9" key="1">
    <citation type="submission" date="2025-08" db="UniProtKB">
        <authorList>
            <consortium name="RefSeq"/>
        </authorList>
    </citation>
    <scope>IDENTIFICATION</scope>
    <source>
        <tissue evidence="9">Whole organism</tissue>
    </source>
</reference>
<evidence type="ECO:0000256" key="6">
    <source>
        <dbReference type="SAM" id="MobiDB-lite"/>
    </source>
</evidence>
<evidence type="ECO:0000259" key="7">
    <source>
        <dbReference type="Pfam" id="PF12032"/>
    </source>
</evidence>
<dbReference type="Proteomes" id="UP000694843">
    <property type="component" value="Unplaced"/>
</dbReference>
<evidence type="ECO:0000256" key="5">
    <source>
        <dbReference type="ARBA" id="ARBA00023157"/>
    </source>
</evidence>
<dbReference type="Pfam" id="PF12032">
    <property type="entry name" value="CLIP"/>
    <property type="match status" value="1"/>
</dbReference>
<dbReference type="KEGG" id="hazt:108667028"/>
<keyword evidence="5" id="KW-1015">Disulfide bond</keyword>
<keyword evidence="1" id="KW-0645">Protease</keyword>